<dbReference type="GO" id="GO:0015297">
    <property type="term" value="F:antiporter activity"/>
    <property type="evidence" value="ECO:0007669"/>
    <property type="project" value="InterPro"/>
</dbReference>
<dbReference type="InterPro" id="IPR002528">
    <property type="entry name" value="MATE_fam"/>
</dbReference>
<dbReference type="PANTHER" id="PTHR30250:SF11">
    <property type="entry name" value="O-ANTIGEN TRANSPORTER-RELATED"/>
    <property type="match status" value="1"/>
</dbReference>
<feature type="transmembrane region" description="Helical" evidence="6">
    <location>
        <begin position="314"/>
        <end position="334"/>
    </location>
</feature>
<dbReference type="GO" id="GO:0042910">
    <property type="term" value="F:xenobiotic transmembrane transporter activity"/>
    <property type="evidence" value="ECO:0007669"/>
    <property type="project" value="InterPro"/>
</dbReference>
<feature type="transmembrane region" description="Helical" evidence="6">
    <location>
        <begin position="24"/>
        <end position="48"/>
    </location>
</feature>
<dbReference type="Proteomes" id="UP000007993">
    <property type="component" value="Unassembled WGS sequence"/>
</dbReference>
<organism evidence="7 8">
    <name type="scientific">Rhodopirellula baltica SH28</name>
    <dbReference type="NCBI Taxonomy" id="993517"/>
    <lineage>
        <taxon>Bacteria</taxon>
        <taxon>Pseudomonadati</taxon>
        <taxon>Planctomycetota</taxon>
        <taxon>Planctomycetia</taxon>
        <taxon>Pirellulales</taxon>
        <taxon>Pirellulaceae</taxon>
        <taxon>Rhodopirellula</taxon>
    </lineage>
</organism>
<feature type="transmembrane region" description="Helical" evidence="6">
    <location>
        <begin position="141"/>
        <end position="160"/>
    </location>
</feature>
<sequence length="447" mass="48476">MNLPQHIAFHLQHWLTKILANRALAIDLLGSASLRFIGATSMFALSLLVSKRFGSEDAGFFFLSLAIVTFLASFSRIGLDGTILKVVACAYSEGNHKKCGQVVKESLILVLLFSSLVASTLFGSAGFIANSVFGMPNLADILKMMSPSIIGIAGCTIVAMGLQGLRNTKSAIFTENIVCNILAIAFLSTLATSALPMAAAFSLSSFFAFTIGSFLYFRKFLDHQPSHTVDYRELRSSCLPLWVVMLMTNLTQHSGQFAAGVYADAEQVAFLAVAQRISMLTSLVLMVVNLVIAPRLAVLFANDDHKALEALSRFSTRLMIIFALPMLLVMLLYPHVLLSFFGEEFIAGSTYLRLFALAQFVNVCTGPVGYLLVMSGNERAFRDTMLISGFLSVLLAFGLSNLYGATGSAIATSIALSVQNLSAAWWVKQKLGFNILRFLTPFQASKA</sequence>
<keyword evidence="3 6" id="KW-0812">Transmembrane</keyword>
<comment type="subcellular location">
    <subcellularLocation>
        <location evidence="1">Cell membrane</location>
        <topology evidence="1">Multi-pass membrane protein</topology>
    </subcellularLocation>
</comment>
<keyword evidence="2" id="KW-1003">Cell membrane</keyword>
<comment type="caution">
    <text evidence="7">The sequence shown here is derived from an EMBL/GenBank/DDBJ whole genome shotgun (WGS) entry which is preliminary data.</text>
</comment>
<feature type="transmembrane region" description="Helical" evidence="6">
    <location>
        <begin position="279"/>
        <end position="302"/>
    </location>
</feature>
<evidence type="ECO:0000256" key="1">
    <source>
        <dbReference type="ARBA" id="ARBA00004651"/>
    </source>
</evidence>
<dbReference type="RefSeq" id="WP_007334350.1">
    <property type="nucleotide sequence ID" value="NZ_AMCW01000137.1"/>
</dbReference>
<dbReference type="InterPro" id="IPR050833">
    <property type="entry name" value="Poly_Biosynth_Transport"/>
</dbReference>
<feature type="transmembrane region" description="Helical" evidence="6">
    <location>
        <begin position="354"/>
        <end position="373"/>
    </location>
</feature>
<proteinExistence type="predicted"/>
<dbReference type="PATRIC" id="fig|993517.3.peg.5324"/>
<feature type="transmembrane region" description="Helical" evidence="6">
    <location>
        <begin position="385"/>
        <end position="403"/>
    </location>
</feature>
<accession>K5DBK9</accession>
<feature type="transmembrane region" description="Helical" evidence="6">
    <location>
        <begin position="60"/>
        <end position="79"/>
    </location>
</feature>
<dbReference type="EMBL" id="AMCW01000137">
    <property type="protein sequence ID" value="EKJ99822.1"/>
    <property type="molecule type" value="Genomic_DNA"/>
</dbReference>
<dbReference type="GO" id="GO:0005886">
    <property type="term" value="C:plasma membrane"/>
    <property type="evidence" value="ECO:0007669"/>
    <property type="project" value="UniProtKB-SubCell"/>
</dbReference>
<feature type="transmembrane region" description="Helical" evidence="6">
    <location>
        <begin position="197"/>
        <end position="217"/>
    </location>
</feature>
<feature type="transmembrane region" description="Helical" evidence="6">
    <location>
        <begin position="172"/>
        <end position="191"/>
    </location>
</feature>
<dbReference type="Pfam" id="PF01554">
    <property type="entry name" value="MatE"/>
    <property type="match status" value="1"/>
</dbReference>
<evidence type="ECO:0000256" key="2">
    <source>
        <dbReference type="ARBA" id="ARBA00022475"/>
    </source>
</evidence>
<dbReference type="PANTHER" id="PTHR30250">
    <property type="entry name" value="PST FAMILY PREDICTED COLANIC ACID TRANSPORTER"/>
    <property type="match status" value="1"/>
</dbReference>
<evidence type="ECO:0000256" key="5">
    <source>
        <dbReference type="ARBA" id="ARBA00023136"/>
    </source>
</evidence>
<reference evidence="7 8" key="1">
    <citation type="journal article" date="2013" name="Mar. Genomics">
        <title>Expression of sulfatases in Rhodopirellula baltica and the diversity of sulfatases in the genus Rhodopirellula.</title>
        <authorList>
            <person name="Wegner C.E."/>
            <person name="Richter-Heitmann T."/>
            <person name="Klindworth A."/>
            <person name="Klockow C."/>
            <person name="Richter M."/>
            <person name="Achstetter T."/>
            <person name="Glockner F.O."/>
            <person name="Harder J."/>
        </authorList>
    </citation>
    <scope>NUCLEOTIDE SEQUENCE [LARGE SCALE GENOMIC DNA]</scope>
    <source>
        <strain evidence="7 8">SH28</strain>
    </source>
</reference>
<dbReference type="AlphaFoldDB" id="K5DBK9"/>
<evidence type="ECO:0000313" key="7">
    <source>
        <dbReference type="EMBL" id="EKJ99822.1"/>
    </source>
</evidence>
<gene>
    <name evidence="7" type="ORF">RBSH_04906</name>
</gene>
<evidence type="ECO:0000313" key="8">
    <source>
        <dbReference type="Proteomes" id="UP000007993"/>
    </source>
</evidence>
<name>K5DBK9_RHOBT</name>
<keyword evidence="4 6" id="KW-1133">Transmembrane helix</keyword>
<protein>
    <submittedName>
        <fullName evidence="7">Polysaccharide biosynthesis related protein</fullName>
    </submittedName>
</protein>
<keyword evidence="5 6" id="KW-0472">Membrane</keyword>
<feature type="transmembrane region" description="Helical" evidence="6">
    <location>
        <begin position="107"/>
        <end position="129"/>
    </location>
</feature>
<evidence type="ECO:0000256" key="3">
    <source>
        <dbReference type="ARBA" id="ARBA00022692"/>
    </source>
</evidence>
<evidence type="ECO:0000256" key="4">
    <source>
        <dbReference type="ARBA" id="ARBA00022989"/>
    </source>
</evidence>
<evidence type="ECO:0000256" key="6">
    <source>
        <dbReference type="SAM" id="Phobius"/>
    </source>
</evidence>